<accession>A0ABR1JPU1</accession>
<evidence type="ECO:0000313" key="3">
    <source>
        <dbReference type="Proteomes" id="UP001498398"/>
    </source>
</evidence>
<dbReference type="Proteomes" id="UP001498398">
    <property type="component" value="Unassembled WGS sequence"/>
</dbReference>
<gene>
    <name evidence="2" type="ORF">VKT23_005361</name>
</gene>
<organism evidence="2 3">
    <name type="scientific">Marasmiellus scandens</name>
    <dbReference type="NCBI Taxonomy" id="2682957"/>
    <lineage>
        <taxon>Eukaryota</taxon>
        <taxon>Fungi</taxon>
        <taxon>Dikarya</taxon>
        <taxon>Basidiomycota</taxon>
        <taxon>Agaricomycotina</taxon>
        <taxon>Agaricomycetes</taxon>
        <taxon>Agaricomycetidae</taxon>
        <taxon>Agaricales</taxon>
        <taxon>Marasmiineae</taxon>
        <taxon>Omphalotaceae</taxon>
        <taxon>Marasmiellus</taxon>
    </lineage>
</organism>
<name>A0ABR1JPU1_9AGAR</name>
<feature type="region of interest" description="Disordered" evidence="1">
    <location>
        <begin position="82"/>
        <end position="134"/>
    </location>
</feature>
<comment type="caution">
    <text evidence="2">The sequence shown here is derived from an EMBL/GenBank/DDBJ whole genome shotgun (WGS) entry which is preliminary data.</text>
</comment>
<proteinExistence type="predicted"/>
<reference evidence="2 3" key="1">
    <citation type="submission" date="2024-01" db="EMBL/GenBank/DDBJ databases">
        <title>A draft genome for the cacao thread blight pathogen Marasmiellus scandens.</title>
        <authorList>
            <person name="Baruah I.K."/>
            <person name="Leung J."/>
            <person name="Bukari Y."/>
            <person name="Amoako-Attah I."/>
            <person name="Meinhardt L.W."/>
            <person name="Bailey B.A."/>
            <person name="Cohen S.P."/>
        </authorList>
    </citation>
    <scope>NUCLEOTIDE SEQUENCE [LARGE SCALE GENOMIC DNA]</scope>
    <source>
        <strain evidence="2 3">GH-19</strain>
    </source>
</reference>
<sequence length="134" mass="14333">MLGLVFSPQSESAPSRATSGFCGKLKQLSSFSFLHITDTLGRVDRGDVGSIGDLKSMPLFILTSIWPAAVLSLPPSLFNRNSSNLASSMPPHHLRRKESPPTYSAPGLGTIAQSATTHQSLPPPPSPWHSHPHV</sequence>
<protein>
    <submittedName>
        <fullName evidence="2">Uncharacterized protein</fullName>
    </submittedName>
</protein>
<keyword evidence="3" id="KW-1185">Reference proteome</keyword>
<evidence type="ECO:0000313" key="2">
    <source>
        <dbReference type="EMBL" id="KAK7465383.1"/>
    </source>
</evidence>
<evidence type="ECO:0000256" key="1">
    <source>
        <dbReference type="SAM" id="MobiDB-lite"/>
    </source>
</evidence>
<dbReference type="EMBL" id="JBANRG010000006">
    <property type="protein sequence ID" value="KAK7465383.1"/>
    <property type="molecule type" value="Genomic_DNA"/>
</dbReference>